<gene>
    <name evidence="1" type="ORF">ABFO16_10300</name>
</gene>
<reference evidence="1 2" key="1">
    <citation type="submission" date="2024-03" db="EMBL/GenBank/DDBJ databases">
        <title>Human intestinal bacterial collection.</title>
        <authorList>
            <person name="Pauvert C."/>
            <person name="Hitch T.C.A."/>
            <person name="Clavel T."/>
        </authorList>
    </citation>
    <scope>NUCLEOTIDE SEQUENCE [LARGE SCALE GENOMIC DNA]</scope>
    <source>
        <strain evidence="1 2">CLA-AP-H18</strain>
    </source>
</reference>
<name>A0ABV1HXQ9_9FIRM</name>
<evidence type="ECO:0000313" key="1">
    <source>
        <dbReference type="EMBL" id="MEQ2566612.1"/>
    </source>
</evidence>
<dbReference type="NCBIfam" id="NF046040">
    <property type="entry name" value="RelB_antitoxin"/>
    <property type="match status" value="1"/>
</dbReference>
<keyword evidence="2" id="KW-1185">Reference proteome</keyword>
<dbReference type="EMBL" id="JBBMFI010000084">
    <property type="protein sequence ID" value="MEQ2566612.1"/>
    <property type="molecule type" value="Genomic_DNA"/>
</dbReference>
<protein>
    <submittedName>
        <fullName evidence="1">DUF6290 family protein</fullName>
    </submittedName>
</protein>
<dbReference type="InterPro" id="IPR046257">
    <property type="entry name" value="DUF6290"/>
</dbReference>
<organism evidence="1 2">
    <name type="scientific">Ruminococcoides intestinihominis</name>
    <dbReference type="NCBI Taxonomy" id="3133161"/>
    <lineage>
        <taxon>Bacteria</taxon>
        <taxon>Bacillati</taxon>
        <taxon>Bacillota</taxon>
        <taxon>Clostridia</taxon>
        <taxon>Eubacteriales</taxon>
        <taxon>Oscillospiraceae</taxon>
        <taxon>Ruminococcoides</taxon>
    </lineage>
</organism>
<sequence>MTISLRLNDEDTKLIKKYAEINNVSISELFRQAVIERIEDEIDLSAYKESMNEYKADPVTYSHEEVKKMLGLD</sequence>
<dbReference type="Pfam" id="PF19807">
    <property type="entry name" value="DUF6290"/>
    <property type="match status" value="1"/>
</dbReference>
<proteinExistence type="predicted"/>
<evidence type="ECO:0000313" key="2">
    <source>
        <dbReference type="Proteomes" id="UP001478133"/>
    </source>
</evidence>
<dbReference type="RefSeq" id="WP_330225145.1">
    <property type="nucleotide sequence ID" value="NZ_JBBMEY010000029.1"/>
</dbReference>
<dbReference type="Proteomes" id="UP001478133">
    <property type="component" value="Unassembled WGS sequence"/>
</dbReference>
<accession>A0ABV1HXQ9</accession>
<comment type="caution">
    <text evidence="1">The sequence shown here is derived from an EMBL/GenBank/DDBJ whole genome shotgun (WGS) entry which is preliminary data.</text>
</comment>